<evidence type="ECO:0000313" key="3">
    <source>
        <dbReference type="EMBL" id="GBM09267.1"/>
    </source>
</evidence>
<gene>
    <name evidence="2" type="ORF">AVEN_19274_1</name>
    <name evidence="3" type="ORF">AVEN_88402_1</name>
</gene>
<name>A0A4Y2CXN2_ARAVE</name>
<accession>A0A4Y2CXN2</accession>
<dbReference type="Proteomes" id="UP000499080">
    <property type="component" value="Unassembled WGS sequence"/>
</dbReference>
<evidence type="ECO:0000313" key="2">
    <source>
        <dbReference type="EMBL" id="GBM09232.1"/>
    </source>
</evidence>
<reference evidence="2 4" key="1">
    <citation type="journal article" date="2019" name="Sci. Rep.">
        <title>Orb-weaving spider Araneus ventricosus genome elucidates the spidroin gene catalogue.</title>
        <authorList>
            <person name="Kono N."/>
            <person name="Nakamura H."/>
            <person name="Ohtoshi R."/>
            <person name="Moran D.A.P."/>
            <person name="Shinohara A."/>
            <person name="Yoshida Y."/>
            <person name="Fujiwara M."/>
            <person name="Mori M."/>
            <person name="Tomita M."/>
            <person name="Arakawa K."/>
        </authorList>
    </citation>
    <scope>NUCLEOTIDE SEQUENCE [LARGE SCALE GENOMIC DNA]</scope>
</reference>
<feature type="compositionally biased region" description="Low complexity" evidence="1">
    <location>
        <begin position="98"/>
        <end position="107"/>
    </location>
</feature>
<feature type="compositionally biased region" description="Basic residues" evidence="1">
    <location>
        <begin position="88"/>
        <end position="97"/>
    </location>
</feature>
<evidence type="ECO:0000313" key="4">
    <source>
        <dbReference type="Proteomes" id="UP000499080"/>
    </source>
</evidence>
<evidence type="ECO:0000256" key="1">
    <source>
        <dbReference type="SAM" id="MobiDB-lite"/>
    </source>
</evidence>
<dbReference type="CDD" id="cd00303">
    <property type="entry name" value="retropepsin_like"/>
    <property type="match status" value="1"/>
</dbReference>
<dbReference type="EMBL" id="BGPR01087939">
    <property type="protein sequence ID" value="GBM09232.1"/>
    <property type="molecule type" value="Genomic_DNA"/>
</dbReference>
<organism evidence="2 4">
    <name type="scientific">Araneus ventricosus</name>
    <name type="common">Orbweaver spider</name>
    <name type="synonym">Epeira ventricosa</name>
    <dbReference type="NCBI Taxonomy" id="182803"/>
    <lineage>
        <taxon>Eukaryota</taxon>
        <taxon>Metazoa</taxon>
        <taxon>Ecdysozoa</taxon>
        <taxon>Arthropoda</taxon>
        <taxon>Chelicerata</taxon>
        <taxon>Arachnida</taxon>
        <taxon>Araneae</taxon>
        <taxon>Araneomorphae</taxon>
        <taxon>Entelegynae</taxon>
        <taxon>Araneoidea</taxon>
        <taxon>Araneidae</taxon>
        <taxon>Araneus</taxon>
    </lineage>
</organism>
<sequence length="227" mass="26059">MKKRAPFKFKQHFLDEWPNINSPCELAEMLEESEDVRKTLKPKSFDNSFKDKNGKKGRFKKFEQQPRKVEDAKYERSRSEESNFNGNHTRRRNHHFNSPHFSHSNSSRYKKTTDTAEETSNLVRTCSIASQGEGKSRNIILGKEPVTAVLDTGSLVSLIFEDISRKIIDRSELSQNRIVLSGIGGSQVSTKVSFKQDFILDEDEYCLTWHIVPTAQLKFEAVIGSDI</sequence>
<keyword evidence="4" id="KW-1185">Reference proteome</keyword>
<evidence type="ECO:0008006" key="5">
    <source>
        <dbReference type="Google" id="ProtNLM"/>
    </source>
</evidence>
<protein>
    <recommendedName>
        <fullName evidence="5">Peptidase A2 domain-containing protein</fullName>
    </recommendedName>
</protein>
<feature type="region of interest" description="Disordered" evidence="1">
    <location>
        <begin position="41"/>
        <end position="118"/>
    </location>
</feature>
<dbReference type="AlphaFoldDB" id="A0A4Y2CXN2"/>
<proteinExistence type="predicted"/>
<comment type="caution">
    <text evidence="2">The sequence shown here is derived from an EMBL/GenBank/DDBJ whole genome shotgun (WGS) entry which is preliminary data.</text>
</comment>
<dbReference type="OrthoDB" id="6776742at2759"/>
<feature type="compositionally biased region" description="Basic and acidic residues" evidence="1">
    <location>
        <begin position="48"/>
        <end position="81"/>
    </location>
</feature>
<dbReference type="EMBL" id="BGPR01087945">
    <property type="protein sequence ID" value="GBM09267.1"/>
    <property type="molecule type" value="Genomic_DNA"/>
</dbReference>